<accession>A0A160TPW1</accession>
<reference evidence="1" key="1">
    <citation type="submission" date="2015-10" db="EMBL/GenBank/DDBJ databases">
        <authorList>
            <person name="Gilbert D.G."/>
        </authorList>
    </citation>
    <scope>NUCLEOTIDE SEQUENCE</scope>
</reference>
<proteinExistence type="predicted"/>
<protein>
    <submittedName>
        <fullName evidence="1">Uncharacterized protein</fullName>
    </submittedName>
</protein>
<dbReference type="EMBL" id="CZQE01000370">
    <property type="protein sequence ID" value="CUS46497.1"/>
    <property type="molecule type" value="Genomic_DNA"/>
</dbReference>
<gene>
    <name evidence="1" type="ORF">MGWOODY_Smn2059</name>
</gene>
<dbReference type="AlphaFoldDB" id="A0A160TPW1"/>
<sequence>MRDLICGLLGSPLETTGTREAAGRARDLTVSWLRWHYFGEIIEDTDLSRLLFRARAAGARYCLVQGYGHVVAEHAGPNGGKARSFFDALEEWTENRDFIIAGVPNRCLLVDLNAWTQHGEPTDAIAIPFGPNLAGHLIDLRPDLGDAANFLAFLDDMSEKAGRGVFVLNYESYDDVADPPPGFTAPVSTLYCVAAGLKPNRILATHGIDADTSVVFFDYSTQALDFRRRLDAEWNGRDYPGFLRNLFEQQNGAHYYLWPGASPDNMEWAELERLWSAELARWGGADRFEGHWRQFRELRRDYLLCNILEADVLLERIQDEPGSLIWWSNAFCTIFSATHYSLEQKRRIYEDWIIRLSEAAPGIFLYGSDHSNSSVNAITARDYRDRYFAHGGDPLLARAFHRHSIRF</sequence>
<evidence type="ECO:0000313" key="1">
    <source>
        <dbReference type="EMBL" id="CUS46497.1"/>
    </source>
</evidence>
<name>A0A160TPW1_9ZZZZ</name>
<organism evidence="1">
    <name type="scientific">hydrothermal vent metagenome</name>
    <dbReference type="NCBI Taxonomy" id="652676"/>
    <lineage>
        <taxon>unclassified sequences</taxon>
        <taxon>metagenomes</taxon>
        <taxon>ecological metagenomes</taxon>
    </lineage>
</organism>